<gene>
    <name evidence="1" type="ORF">AK812_SmicGene2064</name>
</gene>
<comment type="caution">
    <text evidence="1">The sequence shown here is derived from an EMBL/GenBank/DDBJ whole genome shotgun (WGS) entry which is preliminary data.</text>
</comment>
<evidence type="ECO:0000313" key="2">
    <source>
        <dbReference type="Proteomes" id="UP000186817"/>
    </source>
</evidence>
<evidence type="ECO:0000313" key="1">
    <source>
        <dbReference type="EMBL" id="OLQ13911.1"/>
    </source>
</evidence>
<accession>A0A1Q9F2M7</accession>
<proteinExistence type="predicted"/>
<dbReference type="Proteomes" id="UP000186817">
    <property type="component" value="Unassembled WGS sequence"/>
</dbReference>
<keyword evidence="2" id="KW-1185">Reference proteome</keyword>
<dbReference type="EMBL" id="LSRX01000022">
    <property type="protein sequence ID" value="OLQ13911.1"/>
    <property type="molecule type" value="Genomic_DNA"/>
</dbReference>
<dbReference type="OrthoDB" id="431258at2759"/>
<organism evidence="1 2">
    <name type="scientific">Symbiodinium microadriaticum</name>
    <name type="common">Dinoflagellate</name>
    <name type="synonym">Zooxanthella microadriatica</name>
    <dbReference type="NCBI Taxonomy" id="2951"/>
    <lineage>
        <taxon>Eukaryota</taxon>
        <taxon>Sar</taxon>
        <taxon>Alveolata</taxon>
        <taxon>Dinophyceae</taxon>
        <taxon>Suessiales</taxon>
        <taxon>Symbiodiniaceae</taxon>
        <taxon>Symbiodinium</taxon>
    </lineage>
</organism>
<sequence length="712" mass="78775">MSPCVRPQTGLPLKRTSLVDVVFCILDHTGAEAGAVPAGPGKWKLAKDNIDYPPSISLAAGGQGNGVPFNWPQAAMKWRAVVDVVFCILDHTGVKAQHTCFEGVKALEAGAGTDAEDNIVQRRIPDGAVHKRQEIEDLSLDPKQEQASHCPDLAERLALRQPLCEGDEVSLALMSTGTGTDAEDNMDLRCGECVVSWFASVKEVNGLLRSAPDAAELLDVDTERAGGPRIALVPRYEVPTEVPSDLEGDVASGDGEPGLRVRLRDPGACLANLDVEEVPAMARQLAEELAIPMGDWLEEALYCWLQEAQQEAKVYRRVRGYLSDDLTWMTLMPPMVLPTKEGEGRGPRYAPEPLPPQGERNRKLIADGCIVAAREERLLDIWCRRLQEELLAIDAPVLASLKGSLDPDRSYWSGGRPADLVDYLLARRDEPCGRSVPEAILKAISWMEKVAEFPEEQRATHGRLAWAAKDKITEVLSEGARLIKRAPRYPVYLLARLEHLVVVWGSFRWSDLQAIIPGELSLVEGRLVTTLRRTKTSGPNRRVRELPVAISEYAFFVRSGWLREGFSLLKQHASYKRDYLMPRLKADVEPKPANYADAMVATAGLLATLGLPLEVQGYWTEHSERSVLPTALSLQDIPPHDKDLLGRWKPEGSDVYARSFGGRVARLQALFAEVARGAERYQKLDEREIAADLVPWLMERPGLSREQAELTV</sequence>
<name>A0A1Q9F2M7_SYMMI</name>
<protein>
    <submittedName>
        <fullName evidence="1">Uncharacterized protein</fullName>
    </submittedName>
</protein>
<dbReference type="AlphaFoldDB" id="A0A1Q9F2M7"/>
<reference evidence="1 2" key="1">
    <citation type="submission" date="2016-02" db="EMBL/GenBank/DDBJ databases">
        <title>Genome analysis of coral dinoflagellate symbionts highlights evolutionary adaptations to a symbiotic lifestyle.</title>
        <authorList>
            <person name="Aranda M."/>
            <person name="Li Y."/>
            <person name="Liew Y.J."/>
            <person name="Baumgarten S."/>
            <person name="Simakov O."/>
            <person name="Wilson M."/>
            <person name="Piel J."/>
            <person name="Ashoor H."/>
            <person name="Bougouffa S."/>
            <person name="Bajic V.B."/>
            <person name="Ryu T."/>
            <person name="Ravasi T."/>
            <person name="Bayer T."/>
            <person name="Micklem G."/>
            <person name="Kim H."/>
            <person name="Bhak J."/>
            <person name="Lajeunesse T.C."/>
            <person name="Voolstra C.R."/>
        </authorList>
    </citation>
    <scope>NUCLEOTIDE SEQUENCE [LARGE SCALE GENOMIC DNA]</scope>
    <source>
        <strain evidence="1 2">CCMP2467</strain>
    </source>
</reference>